<evidence type="ECO:0000256" key="1">
    <source>
        <dbReference type="ARBA" id="ARBA00022603"/>
    </source>
</evidence>
<dbReference type="PANTHER" id="PTHR11103">
    <property type="entry name" value="SLR1189 PROTEIN"/>
    <property type="match status" value="1"/>
</dbReference>
<dbReference type="PROSITE" id="PS50970">
    <property type="entry name" value="HCY"/>
    <property type="match status" value="1"/>
</dbReference>
<dbReference type="Proteomes" id="UP000248311">
    <property type="component" value="Unassembled WGS sequence"/>
</dbReference>
<comment type="caution">
    <text evidence="6">The sequence shown here is derived from an EMBL/GenBank/DDBJ whole genome shotgun (WGS) entry which is preliminary data.</text>
</comment>
<dbReference type="SUPFAM" id="SSF82282">
    <property type="entry name" value="Homocysteine S-methyltransferase"/>
    <property type="match status" value="1"/>
</dbReference>
<dbReference type="PIRSF" id="PIRSF037505">
    <property type="entry name" value="Betaine_HMT"/>
    <property type="match status" value="1"/>
</dbReference>
<reference evidence="6 7" key="1">
    <citation type="submission" date="2018-06" db="EMBL/GenBank/DDBJ databases">
        <title>Genomic Encyclopedia of Type Strains, Phase III (KMG-III): the genomes of soil and plant-associated and newly described type strains.</title>
        <authorList>
            <person name="Whitman W."/>
        </authorList>
    </citation>
    <scope>NUCLEOTIDE SEQUENCE [LARGE SCALE GENOMIC DNA]</scope>
    <source>
        <strain evidence="6 7">CECT 9025</strain>
    </source>
</reference>
<name>A0A318ST29_9RHOB</name>
<evidence type="ECO:0000313" key="7">
    <source>
        <dbReference type="Proteomes" id="UP000248311"/>
    </source>
</evidence>
<keyword evidence="3 4" id="KW-0862">Zinc</keyword>
<feature type="binding site" evidence="3 4">
    <location>
        <position position="280"/>
    </location>
    <ligand>
        <name>Zn(2+)</name>
        <dbReference type="ChEBI" id="CHEBI:29105"/>
    </ligand>
</feature>
<feature type="binding site" evidence="3 4">
    <location>
        <position position="281"/>
    </location>
    <ligand>
        <name>Zn(2+)</name>
        <dbReference type="ChEBI" id="CHEBI:29105"/>
    </ligand>
</feature>
<feature type="binding site" evidence="3 4">
    <location>
        <position position="206"/>
    </location>
    <ligand>
        <name>Zn(2+)</name>
        <dbReference type="ChEBI" id="CHEBI:29105"/>
    </ligand>
</feature>
<dbReference type="OrthoDB" id="9803687at2"/>
<dbReference type="Gene3D" id="3.20.20.330">
    <property type="entry name" value="Homocysteine-binding-like domain"/>
    <property type="match status" value="1"/>
</dbReference>
<gene>
    <name evidence="6" type="ORF">DFP88_102667</name>
</gene>
<organism evidence="6 7">
    <name type="scientific">Pseudoroseicyclus aestuarii</name>
    <dbReference type="NCBI Taxonomy" id="1795041"/>
    <lineage>
        <taxon>Bacteria</taxon>
        <taxon>Pseudomonadati</taxon>
        <taxon>Pseudomonadota</taxon>
        <taxon>Alphaproteobacteria</taxon>
        <taxon>Rhodobacterales</taxon>
        <taxon>Paracoccaceae</taxon>
        <taxon>Pseudoroseicyclus</taxon>
    </lineage>
</organism>
<dbReference type="GO" id="GO:0008270">
    <property type="term" value="F:zinc ion binding"/>
    <property type="evidence" value="ECO:0007669"/>
    <property type="project" value="InterPro"/>
</dbReference>
<dbReference type="InterPro" id="IPR017226">
    <property type="entry name" value="BHMT-like"/>
</dbReference>
<keyword evidence="1 4" id="KW-0489">Methyltransferase</keyword>
<dbReference type="AlphaFoldDB" id="A0A318ST29"/>
<evidence type="ECO:0000313" key="6">
    <source>
        <dbReference type="EMBL" id="PYE84863.1"/>
    </source>
</evidence>
<keyword evidence="2 4" id="KW-0808">Transferase</keyword>
<dbReference type="EMBL" id="QJTE01000002">
    <property type="protein sequence ID" value="PYE84863.1"/>
    <property type="molecule type" value="Genomic_DNA"/>
</dbReference>
<dbReference type="GO" id="GO:0008168">
    <property type="term" value="F:methyltransferase activity"/>
    <property type="evidence" value="ECO:0007669"/>
    <property type="project" value="UniProtKB-UniRule"/>
</dbReference>
<feature type="domain" description="Hcy-binding" evidence="5">
    <location>
        <begin position="1"/>
        <end position="295"/>
    </location>
</feature>
<protein>
    <submittedName>
        <fullName evidence="6">Homocysteine S-methyltransferase</fullName>
    </submittedName>
</protein>
<dbReference type="InterPro" id="IPR036589">
    <property type="entry name" value="HCY_dom_sf"/>
</dbReference>
<sequence length="299" mass="31052">MTRITLLDGGMSRELQRCGAVLRQPEWSALALIEAPEAVDAAHRAFLEAGAQVITTNSYAVVPFHLGEARFAAEGQALAARAAQLAKAAAADHPGARVAGCLPPVCGSYQPENFSREVAAPILQTLVSSMAADVDLWLGETLSSLDEARTIAEATAGTGKPLWLSFTLKDGVGAENRAPVLRSGESVEEAAVLARELGVEGLLFNCSMPEVMEPAILAARAALGDAPVPIGVYANALVSQDEDGAANEVLSKVRDDLTPTGYLDWADRWVAAGASLIGGCCGINSPHIAELSAHFAPAS</sequence>
<dbReference type="GO" id="GO:0009086">
    <property type="term" value="P:methionine biosynthetic process"/>
    <property type="evidence" value="ECO:0007669"/>
    <property type="project" value="InterPro"/>
</dbReference>
<accession>A0A318ST29</accession>
<comment type="cofactor">
    <cofactor evidence="3">
        <name>Zn(2+)</name>
        <dbReference type="ChEBI" id="CHEBI:29105"/>
    </cofactor>
    <text evidence="3">Binds 1 zinc ion per subunit.</text>
</comment>
<dbReference type="Pfam" id="PF02574">
    <property type="entry name" value="S-methyl_trans"/>
    <property type="match status" value="1"/>
</dbReference>
<evidence type="ECO:0000256" key="2">
    <source>
        <dbReference type="ARBA" id="ARBA00022679"/>
    </source>
</evidence>
<proteinExistence type="predicted"/>
<keyword evidence="3 4" id="KW-0479">Metal-binding</keyword>
<evidence type="ECO:0000256" key="3">
    <source>
        <dbReference type="PIRSR" id="PIRSR037505-2"/>
    </source>
</evidence>
<dbReference type="InterPro" id="IPR003726">
    <property type="entry name" value="HCY_dom"/>
</dbReference>
<evidence type="ECO:0000256" key="4">
    <source>
        <dbReference type="PROSITE-ProRule" id="PRU00333"/>
    </source>
</evidence>
<dbReference type="RefSeq" id="WP_110813906.1">
    <property type="nucleotide sequence ID" value="NZ_QJTE01000002.1"/>
</dbReference>
<evidence type="ECO:0000259" key="5">
    <source>
        <dbReference type="PROSITE" id="PS50970"/>
    </source>
</evidence>
<dbReference type="PANTHER" id="PTHR11103:SF18">
    <property type="entry name" value="SLR1189 PROTEIN"/>
    <property type="match status" value="1"/>
</dbReference>
<dbReference type="GO" id="GO:0032259">
    <property type="term" value="P:methylation"/>
    <property type="evidence" value="ECO:0007669"/>
    <property type="project" value="UniProtKB-KW"/>
</dbReference>
<keyword evidence="7" id="KW-1185">Reference proteome</keyword>